<comment type="caution">
    <text evidence="2">The sequence shown here is derived from an EMBL/GenBank/DDBJ whole genome shotgun (WGS) entry which is preliminary data.</text>
</comment>
<proteinExistence type="predicted"/>
<feature type="region of interest" description="Disordered" evidence="1">
    <location>
        <begin position="21"/>
        <end position="46"/>
    </location>
</feature>
<feature type="compositionally biased region" description="Low complexity" evidence="1">
    <location>
        <begin position="21"/>
        <end position="43"/>
    </location>
</feature>
<name>A0A8J3NL35_9ACTN</name>
<dbReference type="AlphaFoldDB" id="A0A8J3NL35"/>
<protein>
    <submittedName>
        <fullName evidence="2">Uncharacterized protein</fullName>
    </submittedName>
</protein>
<evidence type="ECO:0000256" key="1">
    <source>
        <dbReference type="SAM" id="MobiDB-lite"/>
    </source>
</evidence>
<evidence type="ECO:0000313" key="3">
    <source>
        <dbReference type="Proteomes" id="UP000601223"/>
    </source>
</evidence>
<evidence type="ECO:0000313" key="2">
    <source>
        <dbReference type="EMBL" id="GIF83366.1"/>
    </source>
</evidence>
<dbReference type="EMBL" id="BONF01000028">
    <property type="protein sequence ID" value="GIF83366.1"/>
    <property type="molecule type" value="Genomic_DNA"/>
</dbReference>
<organism evidence="2 3">
    <name type="scientific">Catellatospora bangladeshensis</name>
    <dbReference type="NCBI Taxonomy" id="310355"/>
    <lineage>
        <taxon>Bacteria</taxon>
        <taxon>Bacillati</taxon>
        <taxon>Actinomycetota</taxon>
        <taxon>Actinomycetes</taxon>
        <taxon>Micromonosporales</taxon>
        <taxon>Micromonosporaceae</taxon>
        <taxon>Catellatospora</taxon>
    </lineage>
</organism>
<sequence length="95" mass="9938">MYRPSRKTRDGVTIAFARSSSEYSGAAADAGAGTSTSTVAASRAPRERVDAARKAISISGRDEGSGRGICRRVLHPAPGGLALPKWGRTHRTGNQ</sequence>
<keyword evidence="3" id="KW-1185">Reference proteome</keyword>
<accession>A0A8J3NL35</accession>
<dbReference type="Proteomes" id="UP000601223">
    <property type="component" value="Unassembled WGS sequence"/>
</dbReference>
<reference evidence="2 3" key="1">
    <citation type="submission" date="2021-01" db="EMBL/GenBank/DDBJ databases">
        <title>Whole genome shotgun sequence of Catellatospora bangladeshensis NBRC 107357.</title>
        <authorList>
            <person name="Komaki H."/>
            <person name="Tamura T."/>
        </authorList>
    </citation>
    <scope>NUCLEOTIDE SEQUENCE [LARGE SCALE GENOMIC DNA]</scope>
    <source>
        <strain evidence="2 3">NBRC 107357</strain>
    </source>
</reference>
<gene>
    <name evidence="2" type="ORF">Cba03nite_47150</name>
</gene>